<keyword evidence="11" id="KW-1185">Reference proteome</keyword>
<evidence type="ECO:0000256" key="1">
    <source>
        <dbReference type="ARBA" id="ARBA00004141"/>
    </source>
</evidence>
<name>A0A0R3PP34_ANGCS</name>
<sequence length="157" mass="17671">MSASWKTVDDFYEHSNVATVRLDDIAKRGSIAPETFAAKCFTVAYGIVFCPITWIIIRDIGQLALVYITTFYARLKLKFSNVSEKQDQVFMLPFWICVVICGLIMGSGTIWVYYYDAFSGPPGTGMPWFLALYFTFQTFTTIGLGDVMPNNIPVSSH</sequence>
<dbReference type="PANTHER" id="PTHR11003:SF269">
    <property type="entry name" value="POTASSIUM CHANNEL DOMAIN-CONTAINING PROTEIN"/>
    <property type="match status" value="1"/>
</dbReference>
<dbReference type="Pfam" id="PF07885">
    <property type="entry name" value="Ion_trans_2"/>
    <property type="match status" value="1"/>
</dbReference>
<dbReference type="InterPro" id="IPR013099">
    <property type="entry name" value="K_chnl_dom"/>
</dbReference>
<keyword evidence="2" id="KW-0813">Transport</keyword>
<keyword evidence="3 8" id="KW-0812">Transmembrane</keyword>
<keyword evidence="4 8" id="KW-1133">Transmembrane helix</keyword>
<evidence type="ECO:0000259" key="9">
    <source>
        <dbReference type="Pfam" id="PF07885"/>
    </source>
</evidence>
<protein>
    <submittedName>
        <fullName evidence="12">Ion_trans_2 domain-containing protein</fullName>
    </submittedName>
</protein>
<keyword evidence="7" id="KW-0407">Ion channel</keyword>
<reference evidence="10 11" key="2">
    <citation type="submission" date="2018-11" db="EMBL/GenBank/DDBJ databases">
        <authorList>
            <consortium name="Pathogen Informatics"/>
        </authorList>
    </citation>
    <scope>NUCLEOTIDE SEQUENCE [LARGE SCALE GENOMIC DNA]</scope>
    <source>
        <strain evidence="10 11">Costa Rica</strain>
    </source>
</reference>
<dbReference type="GO" id="GO:0005886">
    <property type="term" value="C:plasma membrane"/>
    <property type="evidence" value="ECO:0007669"/>
    <property type="project" value="TreeGrafter"/>
</dbReference>
<feature type="transmembrane region" description="Helical" evidence="8">
    <location>
        <begin position="89"/>
        <end position="114"/>
    </location>
</feature>
<evidence type="ECO:0000256" key="3">
    <source>
        <dbReference type="ARBA" id="ARBA00022692"/>
    </source>
</evidence>
<dbReference type="PANTHER" id="PTHR11003">
    <property type="entry name" value="POTASSIUM CHANNEL, SUBFAMILY K"/>
    <property type="match status" value="1"/>
</dbReference>
<organism evidence="12">
    <name type="scientific">Angiostrongylus costaricensis</name>
    <name type="common">Nematode worm</name>
    <dbReference type="NCBI Taxonomy" id="334426"/>
    <lineage>
        <taxon>Eukaryota</taxon>
        <taxon>Metazoa</taxon>
        <taxon>Ecdysozoa</taxon>
        <taxon>Nematoda</taxon>
        <taxon>Chromadorea</taxon>
        <taxon>Rhabditida</taxon>
        <taxon>Rhabditina</taxon>
        <taxon>Rhabditomorpha</taxon>
        <taxon>Strongyloidea</taxon>
        <taxon>Metastrongylidae</taxon>
        <taxon>Angiostrongylus</taxon>
    </lineage>
</organism>
<evidence type="ECO:0000256" key="6">
    <source>
        <dbReference type="ARBA" id="ARBA00023136"/>
    </source>
</evidence>
<dbReference type="GO" id="GO:0030322">
    <property type="term" value="P:stabilization of membrane potential"/>
    <property type="evidence" value="ECO:0007669"/>
    <property type="project" value="TreeGrafter"/>
</dbReference>
<dbReference type="OrthoDB" id="5801644at2759"/>
<dbReference type="GO" id="GO:0015271">
    <property type="term" value="F:outward rectifier potassium channel activity"/>
    <property type="evidence" value="ECO:0007669"/>
    <property type="project" value="TreeGrafter"/>
</dbReference>
<evidence type="ECO:0000256" key="2">
    <source>
        <dbReference type="ARBA" id="ARBA00022448"/>
    </source>
</evidence>
<evidence type="ECO:0000313" key="11">
    <source>
        <dbReference type="Proteomes" id="UP000267027"/>
    </source>
</evidence>
<dbReference type="AlphaFoldDB" id="A0A0R3PP34"/>
<feature type="transmembrane region" description="Helical" evidence="8">
    <location>
        <begin position="126"/>
        <end position="147"/>
    </location>
</feature>
<reference evidence="12" key="1">
    <citation type="submission" date="2017-02" db="UniProtKB">
        <authorList>
            <consortium name="WormBaseParasite"/>
        </authorList>
    </citation>
    <scope>IDENTIFICATION</scope>
</reference>
<evidence type="ECO:0000256" key="4">
    <source>
        <dbReference type="ARBA" id="ARBA00022989"/>
    </source>
</evidence>
<feature type="domain" description="Potassium channel" evidence="9">
    <location>
        <begin position="111"/>
        <end position="150"/>
    </location>
</feature>
<proteinExistence type="predicted"/>
<gene>
    <name evidence="10" type="ORF">ACOC_LOCUS6914</name>
</gene>
<accession>A0A0R3PP34</accession>
<keyword evidence="5" id="KW-0406">Ion transport</keyword>
<dbReference type="Gene3D" id="1.10.287.70">
    <property type="match status" value="1"/>
</dbReference>
<dbReference type="SUPFAM" id="SSF81324">
    <property type="entry name" value="Voltage-gated potassium channels"/>
    <property type="match status" value="1"/>
</dbReference>
<evidence type="ECO:0000313" key="10">
    <source>
        <dbReference type="EMBL" id="VDM58499.1"/>
    </source>
</evidence>
<dbReference type="GO" id="GO:0022841">
    <property type="term" value="F:potassium ion leak channel activity"/>
    <property type="evidence" value="ECO:0007669"/>
    <property type="project" value="TreeGrafter"/>
</dbReference>
<evidence type="ECO:0000256" key="5">
    <source>
        <dbReference type="ARBA" id="ARBA00023065"/>
    </source>
</evidence>
<dbReference type="WBParaSite" id="ACOC_0000691301-mRNA-1">
    <property type="protein sequence ID" value="ACOC_0000691301-mRNA-1"/>
    <property type="gene ID" value="ACOC_0000691301"/>
</dbReference>
<dbReference type="EMBL" id="UYYA01003988">
    <property type="protein sequence ID" value="VDM58499.1"/>
    <property type="molecule type" value="Genomic_DNA"/>
</dbReference>
<comment type="subcellular location">
    <subcellularLocation>
        <location evidence="1">Membrane</location>
        <topology evidence="1">Multi-pass membrane protein</topology>
    </subcellularLocation>
</comment>
<evidence type="ECO:0000256" key="7">
    <source>
        <dbReference type="ARBA" id="ARBA00023303"/>
    </source>
</evidence>
<evidence type="ECO:0000313" key="12">
    <source>
        <dbReference type="WBParaSite" id="ACOC_0000691301-mRNA-1"/>
    </source>
</evidence>
<dbReference type="Proteomes" id="UP000267027">
    <property type="component" value="Unassembled WGS sequence"/>
</dbReference>
<keyword evidence="6 8" id="KW-0472">Membrane</keyword>
<evidence type="ECO:0000256" key="8">
    <source>
        <dbReference type="SAM" id="Phobius"/>
    </source>
</evidence>
<feature type="transmembrane region" description="Helical" evidence="8">
    <location>
        <begin position="36"/>
        <end position="54"/>
    </location>
</feature>
<dbReference type="InterPro" id="IPR003280">
    <property type="entry name" value="2pore_dom_K_chnl"/>
</dbReference>